<feature type="domain" description="Conserved hypothetical protein CHP02391" evidence="1">
    <location>
        <begin position="159"/>
        <end position="240"/>
    </location>
</feature>
<dbReference type="InterPro" id="IPR012654">
    <property type="entry name" value="CHP02391"/>
</dbReference>
<accession>A0ABS5QLQ2</accession>
<keyword evidence="3" id="KW-1185">Reference proteome</keyword>
<evidence type="ECO:0000313" key="3">
    <source>
        <dbReference type="Proteomes" id="UP000680365"/>
    </source>
</evidence>
<evidence type="ECO:0000259" key="1">
    <source>
        <dbReference type="Pfam" id="PF09509"/>
    </source>
</evidence>
<comment type="caution">
    <text evidence="2">The sequence shown here is derived from an EMBL/GenBank/DDBJ whole genome shotgun (WGS) entry which is preliminary data.</text>
</comment>
<evidence type="ECO:0000313" key="2">
    <source>
        <dbReference type="EMBL" id="MBS8122073.1"/>
    </source>
</evidence>
<proteinExistence type="predicted"/>
<protein>
    <recommendedName>
        <fullName evidence="1">Conserved hypothetical protein CHP02391 domain-containing protein</fullName>
    </recommendedName>
</protein>
<organism evidence="2 3">
    <name type="scientific">Candidatus Vampirococcus lugosii</name>
    <dbReference type="NCBI Taxonomy" id="2789015"/>
    <lineage>
        <taxon>Bacteria</taxon>
        <taxon>Candidatus Absconditibacteriota</taxon>
        <taxon>Vampirococcus</taxon>
    </lineage>
</organism>
<gene>
    <name evidence="2" type="ORF">VAMP_98n24</name>
</gene>
<dbReference type="EMBL" id="JAEDAM010000038">
    <property type="protein sequence ID" value="MBS8122073.1"/>
    <property type="molecule type" value="Genomic_DNA"/>
</dbReference>
<dbReference type="RefSeq" id="WP_213349214.1">
    <property type="nucleotide sequence ID" value="NZ_JAEDAM010000038.1"/>
</dbReference>
<name>A0ABS5QLQ2_9BACT</name>
<sequence>MDKTQNHWIALYLSGQYPGFYTMPDRLSFFDELKLENPTRFTDVVLGQYQNKNDVEFFYSLLNSFERNHSDKYEDLLVRLGVPDDVKNDPRVDKKEVKNEVVKENNFGDLIYKEIGKTLDNDIKKFFFNGLKTKDYGVYLREILNYLSIYLKDYHNKIGLSGEKKEGDAVEAIFTNPKLKITGIDLTTTDGKSKKEGLYKLLLGTFKNYRNILAHNKSDDLKIDTGEYLETFLFVNQLIKEVKEKFPLN</sequence>
<dbReference type="Pfam" id="PF09509">
    <property type="entry name" value="Hypoth_Ymh"/>
    <property type="match status" value="1"/>
</dbReference>
<reference evidence="2 3" key="1">
    <citation type="journal article" date="2021" name="Nat. Commun.">
        <title>Reductive evolution and unique predatory mode in the CPR bacterium Vampirococcus lugosii.</title>
        <authorList>
            <person name="Moreira D."/>
            <person name="Zivanovic Y."/>
            <person name="Lopez-Archilla A.I."/>
            <person name="Iniesto M."/>
            <person name="Lopez-Garcia P."/>
        </authorList>
    </citation>
    <scope>NUCLEOTIDE SEQUENCE [LARGE SCALE GENOMIC DNA]</scope>
    <source>
        <strain evidence="2">Chiprana</strain>
    </source>
</reference>
<dbReference type="Proteomes" id="UP000680365">
    <property type="component" value="Unassembled WGS sequence"/>
</dbReference>